<dbReference type="Proteomes" id="UP000807542">
    <property type="component" value="Unassembled WGS sequence"/>
</dbReference>
<feature type="domain" description="IcmF-related" evidence="3">
    <location>
        <begin position="511"/>
        <end position="823"/>
    </location>
</feature>
<evidence type="ECO:0000259" key="2">
    <source>
        <dbReference type="Pfam" id="PF06744"/>
    </source>
</evidence>
<feature type="domain" description="Type VI secretion system IcmF C-terminal" evidence="2">
    <location>
        <begin position="1054"/>
        <end position="1156"/>
    </location>
</feature>
<dbReference type="EMBL" id="JADRCQ010000001">
    <property type="protein sequence ID" value="MBK5072159.1"/>
    <property type="molecule type" value="Genomic_DNA"/>
</dbReference>
<name>A0A9D7AG98_9GAMM</name>
<feature type="transmembrane region" description="Helical" evidence="1">
    <location>
        <begin position="73"/>
        <end position="93"/>
    </location>
</feature>
<accession>A0A9D7AG98</accession>
<evidence type="ECO:0000259" key="4">
    <source>
        <dbReference type="Pfam" id="PF14331"/>
    </source>
</evidence>
<sequence length="1179" mass="135898">MKLPSIFKPRLPKLPKLPGASKLSKLPGGSAIKSKRIFIVVAIWLLAMFWMWTYGDDFEILGAKPFSPSVRRWLITLITILSAMIWAVLHLELSNRRLRMQQKQTKREVKDPVEMEVSVQQRYLNRWMVNLQKQLAVKNAEYKLPWYLVIGNRGSGKTTFLKEGCKLNELYAPENEQLVHCWLNNQAVIVEADGVLLEQPTDHALPTLYEKLWKNMLSWLVEVRPVQPLSGIILTVDLYQFCTFNKIERENYIAALKARLNEVSSTLHTSLPVYIVLTKFDLLYGFGAMYQALDKKQREEILGITFPTDESDWKKTLNNFWQQWLHQLNSAMPGMMLNNVDVSQRSQLFTFIRQINGIKDYVQELIDHGLFSSEHNQFLLRGLYLTSSQQKGQMEDLFVKSAASQYNLPEQIYPSWQSQLSHPYFTHELLNNLLFEETQLAGKNEQYRNDTRKRLYRWGASAAGIAVIFLAGWQYFYSYNHKAGDEVLANAKQYVEIELPDQKDYLGALQLPLLNPVSQATFAYGDYSKRSVLSDMGLYQGNKIGPYVESTYLNLLMQRFLPAIMNGLEQQLLKEKEGSDNKLRILRIMRMIEDETGRDKTAVMNYMIDRWSTAFKGQNDIQIQLEQHLSYALDHIDWKAERMNKNRLAIESYLPYDQSIKDAQVDLRRLSIYRRVYQGLHGQAKTALPNDLNIRNQVGASFDSIFVADNEALLKVPQLLTRTGLTNFFVLQDESLINYTSLDSWVLDITQDVNYSKADREEIQKQITSLYLNDYITTWHNAYNNIHIRKFADIPDAIAGLEQITSGEYVFKRIMDLLRENTNPKDSVLGDGSKLLNTTATGQGRDYKLLNYLSHQFTKENSVTIEDKDQISALGNVSLKLTDLHRYLMAIQNSPSPGKSALQAVQLRLSNNNSDPIFEAQQLSKSLPEPLGRWVNELATEVWNVIMIEAIRSLEVEWNDKVVTPYRQGLAQRYPFSPGAKLDVPLSEFERFFGYGGTLDSFYQQNLKVFIDNEWSMNESDKSLIHPNILRQLEIAEKIRRTFFKKQNGLGIQFSIQPINMSGNRRRGILNLDGQLVEYRHSSSIPVRLIWPNSMRDNVESKLTLVGGERSNKTLSYTSAWGLLRMINSGKLTNVSNNSFDVRYDIDNGYIIYRVFIDESDNPFAGGLFSQFNLPDTLY</sequence>
<dbReference type="Pfam" id="PF06761">
    <property type="entry name" value="IcmF-related"/>
    <property type="match status" value="1"/>
</dbReference>
<dbReference type="Pfam" id="PF21070">
    <property type="entry name" value="IcmF_helical"/>
    <property type="match status" value="1"/>
</dbReference>
<dbReference type="PANTHER" id="PTHR36153">
    <property type="entry name" value="INNER MEMBRANE PROTEIN-RELATED"/>
    <property type="match status" value="1"/>
</dbReference>
<dbReference type="InterPro" id="IPR027417">
    <property type="entry name" value="P-loop_NTPase"/>
</dbReference>
<reference evidence="7 9" key="1">
    <citation type="submission" date="2020-11" db="EMBL/GenBank/DDBJ databases">
        <title>Insectihabitans protaetiae gen. nov. sp. nov. and Insectihabitans allomyrinae sp. nov., isolated from larvae of Protaetia brevitarsis seulensis and Allomyrina dichotoma, respectively.</title>
        <authorList>
            <person name="Lee S.D."/>
            <person name="Byeon Y.-S."/>
            <person name="Kim S.-M."/>
            <person name="Yang H.L."/>
            <person name="Kim I.S."/>
        </authorList>
    </citation>
    <scope>NUCLEOTIDE SEQUENCE</scope>
    <source>
        <strain evidence="7">CWB-B4</strain>
        <strain evidence="6 9">CWB-B43</strain>
    </source>
</reference>
<evidence type="ECO:0000259" key="3">
    <source>
        <dbReference type="Pfam" id="PF06761"/>
    </source>
</evidence>
<keyword evidence="1" id="KW-0472">Membrane</keyword>
<keyword evidence="1" id="KW-0812">Transmembrane</keyword>
<comment type="caution">
    <text evidence="7">The sequence shown here is derived from an EMBL/GenBank/DDBJ whole genome shotgun (WGS) entry which is preliminary data.</text>
</comment>
<dbReference type="InterPro" id="IPR048677">
    <property type="entry name" value="TssM1_hel"/>
</dbReference>
<protein>
    <submittedName>
        <fullName evidence="7">Type VI secretion system membrane subunit TssM</fullName>
    </submittedName>
</protein>
<dbReference type="AlphaFoldDB" id="A0A9D7AG98"/>
<dbReference type="NCBIfam" id="TIGR03348">
    <property type="entry name" value="VI_IcmF"/>
    <property type="match status" value="1"/>
</dbReference>
<gene>
    <name evidence="7" type="primary">tssM</name>
    <name evidence="7" type="ORF">I2492_03905</name>
    <name evidence="6" type="ORF">I2493_03905</name>
</gene>
<dbReference type="EMBL" id="JADRCP010000001">
    <property type="protein sequence ID" value="MBK5175468.1"/>
    <property type="molecule type" value="Genomic_DNA"/>
</dbReference>
<proteinExistence type="predicted"/>
<evidence type="ECO:0000256" key="1">
    <source>
        <dbReference type="SAM" id="Phobius"/>
    </source>
</evidence>
<organism evidence="7 8">
    <name type="scientific">Limnobaculum xujianqingii</name>
    <dbReference type="NCBI Taxonomy" id="2738837"/>
    <lineage>
        <taxon>Bacteria</taxon>
        <taxon>Pseudomonadati</taxon>
        <taxon>Pseudomonadota</taxon>
        <taxon>Gammaproteobacteria</taxon>
        <taxon>Enterobacterales</taxon>
        <taxon>Budviciaceae</taxon>
        <taxon>Limnobaculum</taxon>
    </lineage>
</organism>
<feature type="transmembrane region" description="Helical" evidence="1">
    <location>
        <begin position="455"/>
        <end position="476"/>
    </location>
</feature>
<keyword evidence="1" id="KW-1133">Transmembrane helix</keyword>
<dbReference type="PANTHER" id="PTHR36153:SF5">
    <property type="entry name" value="EXPORTED PROTEIN"/>
    <property type="match status" value="1"/>
</dbReference>
<evidence type="ECO:0000259" key="5">
    <source>
        <dbReference type="Pfam" id="PF21070"/>
    </source>
</evidence>
<dbReference type="RefSeq" id="WP_228397334.1">
    <property type="nucleotide sequence ID" value="NZ_JADRCP010000001.1"/>
</dbReference>
<feature type="domain" description="Type VI secretion system component TssM1 N-terminal" evidence="4">
    <location>
        <begin position="211"/>
        <end position="462"/>
    </location>
</feature>
<feature type="transmembrane region" description="Helical" evidence="1">
    <location>
        <begin position="37"/>
        <end position="53"/>
    </location>
</feature>
<dbReference type="InterPro" id="IPR009612">
    <property type="entry name" value="IcmF-rel"/>
</dbReference>
<evidence type="ECO:0000313" key="7">
    <source>
        <dbReference type="EMBL" id="MBK5175468.1"/>
    </source>
</evidence>
<evidence type="ECO:0000313" key="6">
    <source>
        <dbReference type="EMBL" id="MBK5072159.1"/>
    </source>
</evidence>
<dbReference type="Proteomes" id="UP001296969">
    <property type="component" value="Unassembled WGS sequence"/>
</dbReference>
<dbReference type="InterPro" id="IPR025743">
    <property type="entry name" value="TssM1_N"/>
</dbReference>
<dbReference type="InterPro" id="IPR017731">
    <property type="entry name" value="TssM1-like"/>
</dbReference>
<dbReference type="Pfam" id="PF14331">
    <property type="entry name" value="IcmF-related_N"/>
    <property type="match status" value="1"/>
</dbReference>
<dbReference type="InterPro" id="IPR053156">
    <property type="entry name" value="T6SS_TssM-like"/>
</dbReference>
<feature type="domain" description="Type VI secretion system component TssM1 helical" evidence="5">
    <location>
        <begin position="951"/>
        <end position="1045"/>
    </location>
</feature>
<dbReference type="InterPro" id="IPR010623">
    <property type="entry name" value="IcmF_C"/>
</dbReference>
<dbReference type="SUPFAM" id="SSF52540">
    <property type="entry name" value="P-loop containing nucleoside triphosphate hydrolases"/>
    <property type="match status" value="1"/>
</dbReference>
<keyword evidence="9" id="KW-1185">Reference proteome</keyword>
<evidence type="ECO:0000313" key="9">
    <source>
        <dbReference type="Proteomes" id="UP001296969"/>
    </source>
</evidence>
<evidence type="ECO:0000313" key="8">
    <source>
        <dbReference type="Proteomes" id="UP000807542"/>
    </source>
</evidence>
<dbReference type="Pfam" id="PF06744">
    <property type="entry name" value="IcmF_C"/>
    <property type="match status" value="1"/>
</dbReference>